<evidence type="ECO:0000313" key="3">
    <source>
        <dbReference type="Proteomes" id="UP000292345"/>
    </source>
</evidence>
<dbReference type="Proteomes" id="UP000292345">
    <property type="component" value="Unassembled WGS sequence"/>
</dbReference>
<evidence type="ECO:0000313" key="2">
    <source>
        <dbReference type="EMBL" id="RZM84082.1"/>
    </source>
</evidence>
<dbReference type="EMBL" id="PPUZ01000012">
    <property type="protein sequence ID" value="RZM84082.1"/>
    <property type="molecule type" value="Genomic_DNA"/>
</dbReference>
<keyword evidence="1" id="KW-0472">Membrane</keyword>
<organism evidence="2 3">
    <name type="scientific">Pseudoalteromonas rubra</name>
    <dbReference type="NCBI Taxonomy" id="43658"/>
    <lineage>
        <taxon>Bacteria</taxon>
        <taxon>Pseudomonadati</taxon>
        <taxon>Pseudomonadota</taxon>
        <taxon>Gammaproteobacteria</taxon>
        <taxon>Alteromonadales</taxon>
        <taxon>Pseudoalteromonadaceae</taxon>
        <taxon>Pseudoalteromonas</taxon>
    </lineage>
</organism>
<gene>
    <name evidence="2" type="ORF">C3B51_05390</name>
</gene>
<proteinExistence type="predicted"/>
<accession>A0A4Q7ELD6</accession>
<feature type="transmembrane region" description="Helical" evidence="1">
    <location>
        <begin position="139"/>
        <end position="158"/>
    </location>
</feature>
<comment type="caution">
    <text evidence="2">The sequence shown here is derived from an EMBL/GenBank/DDBJ whole genome shotgun (WGS) entry which is preliminary data.</text>
</comment>
<name>A0A4Q7ELD6_9GAMM</name>
<reference evidence="2 3" key="1">
    <citation type="submission" date="2018-01" db="EMBL/GenBank/DDBJ databases">
        <title>Co-occurrence of chitin degradation, pigmentation and bioactivity in marine Pseudoalteromonas.</title>
        <authorList>
            <person name="Paulsen S."/>
            <person name="Gram L."/>
            <person name="Machado H."/>
        </authorList>
    </citation>
    <scope>NUCLEOTIDE SEQUENCE [LARGE SCALE GENOMIC DNA]</scope>
    <source>
        <strain evidence="2 3">S1946</strain>
    </source>
</reference>
<keyword evidence="1" id="KW-1133">Transmembrane helix</keyword>
<keyword evidence="1" id="KW-0812">Transmembrane</keyword>
<evidence type="ECO:0000256" key="1">
    <source>
        <dbReference type="SAM" id="Phobius"/>
    </source>
</evidence>
<dbReference type="RefSeq" id="WP_125718793.1">
    <property type="nucleotide sequence ID" value="NZ_PPUZ01000012.1"/>
</dbReference>
<dbReference type="AlphaFoldDB" id="A0A4Q7ELD6"/>
<sequence>MDKTSELEKVKSKIGIDELSGTTAKDFERIQELAANGEITKEQMKLLVEAIPHFVQLQQAYVDGLKSVINSAKETQKDALRGISVTLENITDLLKTIVHKSETEELRSKIADIALKLADYGLEIAKIMQETNKENNNTWKYIASGVSAVVVLVGGLLLRRK</sequence>
<protein>
    <submittedName>
        <fullName evidence="2">Uncharacterized protein</fullName>
    </submittedName>
</protein>